<keyword evidence="8" id="KW-0560">Oxidoreductase</keyword>
<comment type="cofactor">
    <cofactor evidence="2">
        <name>Fe cation</name>
        <dbReference type="ChEBI" id="CHEBI:24875"/>
    </cofactor>
</comment>
<evidence type="ECO:0000313" key="13">
    <source>
        <dbReference type="Proteomes" id="UP000515154"/>
    </source>
</evidence>
<dbReference type="GO" id="GO:0001561">
    <property type="term" value="P:fatty acid alpha-oxidation"/>
    <property type="evidence" value="ECO:0007669"/>
    <property type="project" value="InterPro"/>
</dbReference>
<reference evidence="14" key="1">
    <citation type="submission" date="2025-08" db="UniProtKB">
        <authorList>
            <consortium name="RefSeq"/>
        </authorList>
    </citation>
    <scope>IDENTIFICATION</scope>
</reference>
<evidence type="ECO:0000256" key="8">
    <source>
        <dbReference type="ARBA" id="ARBA00023002"/>
    </source>
</evidence>
<evidence type="ECO:0000256" key="9">
    <source>
        <dbReference type="ARBA" id="ARBA00023004"/>
    </source>
</evidence>
<dbReference type="GO" id="GO:0048244">
    <property type="term" value="F:phytanoyl-CoA dioxygenase activity"/>
    <property type="evidence" value="ECO:0007669"/>
    <property type="project" value="UniProtKB-EC"/>
</dbReference>
<proteinExistence type="inferred from homology"/>
<evidence type="ECO:0000256" key="11">
    <source>
        <dbReference type="ARBA" id="ARBA00034921"/>
    </source>
</evidence>
<dbReference type="GO" id="GO:0031418">
    <property type="term" value="F:L-ascorbic acid binding"/>
    <property type="evidence" value="ECO:0007669"/>
    <property type="project" value="UniProtKB-KW"/>
</dbReference>
<evidence type="ECO:0000256" key="12">
    <source>
        <dbReference type="ARBA" id="ARBA00034924"/>
    </source>
</evidence>
<dbReference type="Pfam" id="PF05721">
    <property type="entry name" value="PhyH"/>
    <property type="match status" value="1"/>
</dbReference>
<evidence type="ECO:0000256" key="6">
    <source>
        <dbReference type="ARBA" id="ARBA00022896"/>
    </source>
</evidence>
<keyword evidence="7 14" id="KW-0223">Dioxygenase</keyword>
<dbReference type="InterPro" id="IPR008775">
    <property type="entry name" value="Phytyl_CoA_dOase-like"/>
</dbReference>
<organism evidence="13 14">
    <name type="scientific">Octopus sinensis</name>
    <name type="common">East Asian common octopus</name>
    <dbReference type="NCBI Taxonomy" id="2607531"/>
    <lineage>
        <taxon>Eukaryota</taxon>
        <taxon>Metazoa</taxon>
        <taxon>Spiralia</taxon>
        <taxon>Lophotrochozoa</taxon>
        <taxon>Mollusca</taxon>
        <taxon>Cephalopoda</taxon>
        <taxon>Coleoidea</taxon>
        <taxon>Octopodiformes</taxon>
        <taxon>Octopoda</taxon>
        <taxon>Incirrata</taxon>
        <taxon>Octopodidae</taxon>
        <taxon>Octopus</taxon>
    </lineage>
</organism>
<dbReference type="RefSeq" id="XP_036361177.1">
    <property type="nucleotide sequence ID" value="XM_036505284.1"/>
</dbReference>
<dbReference type="FunFam" id="2.60.120.620:FF:000012">
    <property type="entry name" value="Phytanoyl-CoA dioxygenase, peroxisomal"/>
    <property type="match status" value="1"/>
</dbReference>
<dbReference type="GO" id="GO:0046872">
    <property type="term" value="F:metal ion binding"/>
    <property type="evidence" value="ECO:0007669"/>
    <property type="project" value="UniProtKB-KW"/>
</dbReference>
<accession>A0A7E6F2L8</accession>
<dbReference type="PANTHER" id="PTHR21308:SF1">
    <property type="entry name" value="PHYTANOYL-COA DIOXYGENASE, PEROXISOMAL"/>
    <property type="match status" value="1"/>
</dbReference>
<comment type="similarity">
    <text evidence="4">Belongs to the PhyH family.</text>
</comment>
<evidence type="ECO:0000256" key="4">
    <source>
        <dbReference type="ARBA" id="ARBA00005830"/>
    </source>
</evidence>
<gene>
    <name evidence="14" type="primary">LOC115216346</name>
</gene>
<evidence type="ECO:0000256" key="5">
    <source>
        <dbReference type="ARBA" id="ARBA00022723"/>
    </source>
</evidence>
<dbReference type="InterPro" id="IPR047128">
    <property type="entry name" value="PhyH"/>
</dbReference>
<comment type="pathway">
    <text evidence="3">Lipid metabolism; fatty acid metabolism.</text>
</comment>
<evidence type="ECO:0000256" key="3">
    <source>
        <dbReference type="ARBA" id="ARBA00004872"/>
    </source>
</evidence>
<evidence type="ECO:0000256" key="1">
    <source>
        <dbReference type="ARBA" id="ARBA00001961"/>
    </source>
</evidence>
<name>A0A7E6F2L8_9MOLL</name>
<keyword evidence="6" id="KW-0847">Vitamin C</keyword>
<evidence type="ECO:0000256" key="2">
    <source>
        <dbReference type="ARBA" id="ARBA00001962"/>
    </source>
</evidence>
<dbReference type="Proteomes" id="UP000515154">
    <property type="component" value="Linkage group LG1"/>
</dbReference>
<dbReference type="GO" id="GO:0005777">
    <property type="term" value="C:peroxisome"/>
    <property type="evidence" value="ECO:0007669"/>
    <property type="project" value="UniProtKB-ARBA"/>
</dbReference>
<keyword evidence="13" id="KW-1185">Reference proteome</keyword>
<dbReference type="Gene3D" id="2.60.120.620">
    <property type="entry name" value="q2cbj1_9rhob like domain"/>
    <property type="match status" value="1"/>
</dbReference>
<keyword evidence="5" id="KW-0479">Metal-binding</keyword>
<evidence type="ECO:0000256" key="10">
    <source>
        <dbReference type="ARBA" id="ARBA00034809"/>
    </source>
</evidence>
<keyword evidence="9" id="KW-0408">Iron</keyword>
<dbReference type="AlphaFoldDB" id="A0A7E6F2L8"/>
<protein>
    <recommendedName>
        <fullName evidence="10">phytanoyl-CoA dioxygenase</fullName>
        <ecNumber evidence="10">1.14.11.18</ecNumber>
    </recommendedName>
    <alternativeName>
        <fullName evidence="11">Phytanic acid oxidase</fullName>
    </alternativeName>
    <alternativeName>
        <fullName evidence="12">Phytanoyl-CoA alpha-hydroxylase</fullName>
    </alternativeName>
</protein>
<dbReference type="PANTHER" id="PTHR21308">
    <property type="entry name" value="PHYTANOYL-COA ALPHA-HYDROXYLASE"/>
    <property type="match status" value="1"/>
</dbReference>
<dbReference type="EC" id="1.14.11.18" evidence="10"/>
<sequence length="352" mass="40569">MREKSDFGNFPKDLFSPPHVCLHRFCFFSYLFSTGFNTLQNMAGENAKFKYTVNNNQLLTSQQRSFYEDNGFLVIKNLVSKENLSQYQERFKQLCTGEAPTHGMDIMKDIAADRPEYVPGKKAIAKLQGFQDDEVLFEYCCLPEIVKYTESIIGSNIMAMHTMFINKPPDSGLKTTRHPMHQDLHYFPFRPPEKIVCSWTPLIKVNRENGCLVVIPGSHKRPLQPHGYPNWENGVNKMYHGILNYKIEDNKIHLDMEPGDTVFFHPLLFHGSGQNRTNQFRKSISCHFANSSCHYIDIKGTTHENIAKEITDVARQKITKIFGEQDAQDKEVSIQETWQIRGRLVKGIQANL</sequence>
<evidence type="ECO:0000256" key="7">
    <source>
        <dbReference type="ARBA" id="ARBA00022964"/>
    </source>
</evidence>
<dbReference type="SUPFAM" id="SSF51197">
    <property type="entry name" value="Clavaminate synthase-like"/>
    <property type="match status" value="1"/>
</dbReference>
<evidence type="ECO:0000313" key="14">
    <source>
        <dbReference type="RefSeq" id="XP_036361177.1"/>
    </source>
</evidence>
<comment type="cofactor">
    <cofactor evidence="1">
        <name>L-ascorbate</name>
        <dbReference type="ChEBI" id="CHEBI:38290"/>
    </cofactor>
</comment>